<evidence type="ECO:0000313" key="2">
    <source>
        <dbReference type="Proteomes" id="UP001050975"/>
    </source>
</evidence>
<gene>
    <name evidence="1" type="ORF">MiSe_58760</name>
</gene>
<accession>A0AAV3WKF7</accession>
<evidence type="ECO:0008006" key="3">
    <source>
        <dbReference type="Google" id="ProtNLM"/>
    </source>
</evidence>
<keyword evidence="2" id="KW-1185">Reference proteome</keyword>
<dbReference type="Proteomes" id="UP001050975">
    <property type="component" value="Unassembled WGS sequence"/>
</dbReference>
<protein>
    <recommendedName>
        <fullName evidence="3">Transposase</fullName>
    </recommendedName>
</protein>
<sequence length="159" mass="18751">MRLVERHAIKKGQGFYQEIDSLCRRYKNLYNYANYLVRQLFIFEGKYLNNAAVFHLVKQHESYTALPRKVSNQVLMVLHRNWKSFFEAQKAYNQEPSKFLARPQLPKYKNKNKDRHIIIYESGAISKPAMKKGIVKLSQTSIEFPTSATDVKQVRIIPR</sequence>
<name>A0AAV3WKF7_9CYAN</name>
<organism evidence="1 2">
    <name type="scientific">Microseira wollei NIES-4236</name>
    <dbReference type="NCBI Taxonomy" id="2530354"/>
    <lineage>
        <taxon>Bacteria</taxon>
        <taxon>Bacillati</taxon>
        <taxon>Cyanobacteriota</taxon>
        <taxon>Cyanophyceae</taxon>
        <taxon>Oscillatoriophycideae</taxon>
        <taxon>Aerosakkonematales</taxon>
        <taxon>Aerosakkonemataceae</taxon>
        <taxon>Microseira</taxon>
    </lineage>
</organism>
<dbReference type="AlphaFoldDB" id="A0AAV3WKF7"/>
<dbReference type="RefSeq" id="WP_226587287.1">
    <property type="nucleotide sequence ID" value="NZ_BLAY01000108.1"/>
</dbReference>
<evidence type="ECO:0000313" key="1">
    <source>
        <dbReference type="EMBL" id="GET41064.1"/>
    </source>
</evidence>
<proteinExistence type="predicted"/>
<dbReference type="EMBL" id="BLAY01000108">
    <property type="protein sequence ID" value="GET41064.1"/>
    <property type="molecule type" value="Genomic_DNA"/>
</dbReference>
<comment type="caution">
    <text evidence="1">The sequence shown here is derived from an EMBL/GenBank/DDBJ whole genome shotgun (WGS) entry which is preliminary data.</text>
</comment>
<reference evidence="1" key="1">
    <citation type="submission" date="2019-10" db="EMBL/GenBank/DDBJ databases">
        <title>Draft genome sequece of Microseira wollei NIES-4236.</title>
        <authorList>
            <person name="Yamaguchi H."/>
            <person name="Suzuki S."/>
            <person name="Kawachi M."/>
        </authorList>
    </citation>
    <scope>NUCLEOTIDE SEQUENCE</scope>
    <source>
        <strain evidence="1">NIES-4236</strain>
    </source>
</reference>